<reference evidence="7 8" key="1">
    <citation type="journal article" date="2016" name="Microb. Cell Fact.">
        <title>Dissection of exopolysaccharide biosynthesis in Kozakia baliensis.</title>
        <authorList>
            <person name="Brandt J.U."/>
            <person name="Jakob F."/>
            <person name="Behr J."/>
            <person name="Geissler A.J."/>
            <person name="Vogel R.F."/>
        </authorList>
    </citation>
    <scope>NUCLEOTIDE SEQUENCE [LARGE SCALE GENOMIC DNA]</scope>
    <source>
        <strain evidence="7 8">DSM 14400</strain>
    </source>
</reference>
<dbReference type="RefSeq" id="WP_070402923.1">
    <property type="nucleotide sequence ID" value="NZ_BJVW01000001.1"/>
</dbReference>
<evidence type="ECO:0000256" key="4">
    <source>
        <dbReference type="ARBA" id="ARBA00023004"/>
    </source>
</evidence>
<dbReference type="GO" id="GO:0035513">
    <property type="term" value="P:oxidative RNA demethylation"/>
    <property type="evidence" value="ECO:0007669"/>
    <property type="project" value="TreeGrafter"/>
</dbReference>
<feature type="binding site" evidence="5">
    <location>
        <begin position="119"/>
        <end position="121"/>
    </location>
    <ligand>
        <name>2-oxoglutarate</name>
        <dbReference type="ChEBI" id="CHEBI:16810"/>
    </ligand>
</feature>
<dbReference type="PROSITE" id="PS51471">
    <property type="entry name" value="FE2OG_OXY"/>
    <property type="match status" value="1"/>
</dbReference>
<dbReference type="STRING" id="153496.A0U89_09225"/>
<organism evidence="7 8">
    <name type="scientific">Kozakia baliensis</name>
    <dbReference type="NCBI Taxonomy" id="153496"/>
    <lineage>
        <taxon>Bacteria</taxon>
        <taxon>Pseudomonadati</taxon>
        <taxon>Pseudomonadota</taxon>
        <taxon>Alphaproteobacteria</taxon>
        <taxon>Acetobacterales</taxon>
        <taxon>Acetobacteraceae</taxon>
        <taxon>Kozakia</taxon>
    </lineage>
</organism>
<feature type="binding site" evidence="6">
    <location>
        <position position="186"/>
    </location>
    <ligand>
        <name>Fe cation</name>
        <dbReference type="ChEBI" id="CHEBI:24875"/>
        <note>catalytic</note>
    </ligand>
</feature>
<dbReference type="GO" id="GO:0008198">
    <property type="term" value="F:ferrous iron binding"/>
    <property type="evidence" value="ECO:0007669"/>
    <property type="project" value="TreeGrafter"/>
</dbReference>
<gene>
    <name evidence="7" type="ORF">A0U89_09225</name>
</gene>
<dbReference type="OrthoDB" id="9796932at2"/>
<dbReference type="PANTHER" id="PTHR16557">
    <property type="entry name" value="ALKYLATED DNA REPAIR PROTEIN ALKB-RELATED"/>
    <property type="match status" value="1"/>
</dbReference>
<dbReference type="Proteomes" id="UP000179145">
    <property type="component" value="Chromosome"/>
</dbReference>
<dbReference type="Gene3D" id="2.60.120.590">
    <property type="entry name" value="Alpha-ketoglutarate-dependent dioxygenase AlkB-like"/>
    <property type="match status" value="1"/>
</dbReference>
<keyword evidence="4 6" id="KW-0408">Iron</keyword>
<dbReference type="InterPro" id="IPR004574">
    <property type="entry name" value="Alkb"/>
</dbReference>
<evidence type="ECO:0000256" key="3">
    <source>
        <dbReference type="ARBA" id="ARBA00023002"/>
    </source>
</evidence>
<dbReference type="EMBL" id="CP014674">
    <property type="protein sequence ID" value="AOX17286.1"/>
    <property type="molecule type" value="Genomic_DNA"/>
</dbReference>
<evidence type="ECO:0000256" key="2">
    <source>
        <dbReference type="ARBA" id="ARBA00022964"/>
    </source>
</evidence>
<evidence type="ECO:0000256" key="6">
    <source>
        <dbReference type="PIRSR" id="PIRSR604574-2"/>
    </source>
</evidence>
<sequence>MNDLLSSLRRPERIGPDAMLLPGFALEEAESLIKQIMLIAREAPFRRLHTPGGRALSAEMTNCGILGWHSDRAGYRYESSDPLSGKPWPVMPPLFRRLAQRAAQHAGHTGFDPQACLINRYATGARMGLHQDRDEEALDAPIVSVSLGVPAKFLFGGMHRSDLTQSFTLEHGDVVVWGGASRLFYHGVAPIKAAMHSLTGALRYNLTFRRIRHAIRPMPKVDLPS</sequence>
<dbReference type="SUPFAM" id="SSF51197">
    <property type="entry name" value="Clavaminate synthase-like"/>
    <property type="match status" value="1"/>
</dbReference>
<protein>
    <submittedName>
        <fullName evidence="7">Alpha-ketoglutarate-dependent dioxygenase AlkB</fullName>
    </submittedName>
</protein>
<evidence type="ECO:0000313" key="7">
    <source>
        <dbReference type="EMBL" id="AOX17286.1"/>
    </source>
</evidence>
<keyword evidence="2 7" id="KW-0223">Dioxygenase</keyword>
<dbReference type="GO" id="GO:0005737">
    <property type="term" value="C:cytoplasm"/>
    <property type="evidence" value="ECO:0007669"/>
    <property type="project" value="TreeGrafter"/>
</dbReference>
<dbReference type="NCBIfam" id="NF011930">
    <property type="entry name" value="PRK15401.1"/>
    <property type="match status" value="1"/>
</dbReference>
<keyword evidence="1 6" id="KW-0479">Metal-binding</keyword>
<comment type="cofactor">
    <cofactor evidence="6">
        <name>Fe(2+)</name>
        <dbReference type="ChEBI" id="CHEBI:29033"/>
    </cofactor>
    <text evidence="6">Binds 1 Fe(2+) ion per subunit.</text>
</comment>
<accession>A0A1D8UUG6</accession>
<dbReference type="InterPro" id="IPR005123">
    <property type="entry name" value="Oxoglu/Fe-dep_dioxygenase_dom"/>
</dbReference>
<keyword evidence="8" id="KW-1185">Reference proteome</keyword>
<feature type="binding site" evidence="5">
    <location>
        <position position="68"/>
    </location>
    <ligand>
        <name>substrate</name>
    </ligand>
</feature>
<dbReference type="InterPro" id="IPR037151">
    <property type="entry name" value="AlkB-like_sf"/>
</dbReference>
<evidence type="ECO:0000256" key="1">
    <source>
        <dbReference type="ARBA" id="ARBA00022723"/>
    </source>
</evidence>
<dbReference type="Pfam" id="PF13532">
    <property type="entry name" value="2OG-FeII_Oxy_2"/>
    <property type="match status" value="1"/>
</dbReference>
<feature type="binding site" evidence="5">
    <location>
        <begin position="203"/>
        <end position="209"/>
    </location>
    <ligand>
        <name>2-oxoglutarate</name>
        <dbReference type="ChEBI" id="CHEBI:16810"/>
    </ligand>
</feature>
<dbReference type="GO" id="GO:0035516">
    <property type="term" value="F:broad specificity oxidative DNA demethylase activity"/>
    <property type="evidence" value="ECO:0007669"/>
    <property type="project" value="TreeGrafter"/>
</dbReference>
<dbReference type="InterPro" id="IPR027450">
    <property type="entry name" value="AlkB-like"/>
</dbReference>
<feature type="binding site" evidence="6">
    <location>
        <position position="130"/>
    </location>
    <ligand>
        <name>Fe cation</name>
        <dbReference type="ChEBI" id="CHEBI:24875"/>
        <note>catalytic</note>
    </ligand>
</feature>
<evidence type="ECO:0000313" key="8">
    <source>
        <dbReference type="Proteomes" id="UP000179145"/>
    </source>
</evidence>
<name>A0A1D8UUG6_9PROT</name>
<dbReference type="eggNOG" id="COG3145">
    <property type="taxonomic scope" value="Bacteria"/>
</dbReference>
<feature type="binding site" evidence="5">
    <location>
        <begin position="75"/>
        <end position="77"/>
    </location>
    <ligand>
        <name>substrate</name>
    </ligand>
</feature>
<feature type="binding site" evidence="5">
    <location>
        <position position="134"/>
    </location>
    <ligand>
        <name>substrate</name>
    </ligand>
</feature>
<dbReference type="AlphaFoldDB" id="A0A1D8UUG6"/>
<feature type="binding site" evidence="5">
    <location>
        <position position="160"/>
    </location>
    <ligand>
        <name>substrate</name>
    </ligand>
</feature>
<feature type="binding site" evidence="6">
    <location>
        <position position="132"/>
    </location>
    <ligand>
        <name>Fe cation</name>
        <dbReference type="ChEBI" id="CHEBI:24875"/>
        <note>catalytic</note>
    </ligand>
</feature>
<proteinExistence type="predicted"/>
<evidence type="ECO:0000256" key="5">
    <source>
        <dbReference type="PIRSR" id="PIRSR604574-1"/>
    </source>
</evidence>
<dbReference type="KEGG" id="kba:A0U89_09225"/>
<dbReference type="PANTHER" id="PTHR16557:SF2">
    <property type="entry name" value="NUCLEIC ACID DIOXYGENASE ALKBH1"/>
    <property type="match status" value="1"/>
</dbReference>
<dbReference type="GO" id="GO:0035515">
    <property type="term" value="F:oxidative RNA demethylase activity"/>
    <property type="evidence" value="ECO:0007669"/>
    <property type="project" value="TreeGrafter"/>
</dbReference>
<keyword evidence="3" id="KW-0560">Oxidoreductase</keyword>